<keyword evidence="1" id="KW-1133">Transmembrane helix</keyword>
<dbReference type="AlphaFoldDB" id="S6B2M1"/>
<name>S6B2M1_BABBO</name>
<keyword evidence="1" id="KW-0812">Transmembrane</keyword>
<organism evidence="2">
    <name type="scientific">Babesia bovis</name>
    <dbReference type="NCBI Taxonomy" id="5865"/>
    <lineage>
        <taxon>Eukaryota</taxon>
        <taxon>Sar</taxon>
        <taxon>Alveolata</taxon>
        <taxon>Apicomplexa</taxon>
        <taxon>Aconoidasida</taxon>
        <taxon>Piroplasmida</taxon>
        <taxon>Babesiidae</taxon>
        <taxon>Babesia</taxon>
    </lineage>
</organism>
<feature type="transmembrane region" description="Helical" evidence="1">
    <location>
        <begin position="214"/>
        <end position="240"/>
    </location>
</feature>
<evidence type="ECO:0000256" key="1">
    <source>
        <dbReference type="SAM" id="Phobius"/>
    </source>
</evidence>
<evidence type="ECO:0000313" key="2">
    <source>
        <dbReference type="EMBL" id="BAN65613.1"/>
    </source>
</evidence>
<keyword evidence="1" id="KW-0472">Membrane</keyword>
<accession>S6B2M1</accession>
<sequence>MRPFKFGWRSTKELPDLHEEVIQGNINPIAMSNSVKTSVSPISTTQASTACHADAKEQDISYDYYQLYRGESDTDSDEFYDTIGDIYTLGVTESNDKAALYGRMMHYYADQTGRISHPHSSRSKLVLWYMLVILVSNPIIGLYTMRHFKDWDTWVTRDVVITDAVKPVPFVNVSPSAPQLRSTPTEELPLTLSHEEHGILSKVAKTFSRKVTWYAYYGVFGELVCALSTLTLLCTSGMCCTNGEHRVQSMIPVIGVLYTMIYKLLAMYVLILSFKILFFYLVAAHPNVAQSLPLVLIKLLGLPGTDASNPAECAAMSQLVQLDKVAHRWVLVYCLENVYITITESIETTYALYNILKRCVKKVLRKIRRQQELVYFTVGSPSNVESSSSGSGNYSCSYMLLDSLLNKVSAPQESYIHHLYNNPKTDVGTYLANVDVEMFQHGIEEVGAKLLSKLARKTMIHK</sequence>
<reference evidence="2" key="1">
    <citation type="journal article" date="2014" name="BMC Genomics">
        <title>The Babesia bovis gene and promoter model: an update from full-length EST analysis.</title>
        <authorList>
            <person name="Yamagishi J."/>
            <person name="Wakaguri H."/>
            <person name="Yokoyama N."/>
            <person name="Yamashita R."/>
            <person name="Suzuki Y."/>
            <person name="Xuan X."/>
            <person name="Igarashi I."/>
        </authorList>
    </citation>
    <scope>NUCLEOTIDE SEQUENCE</scope>
    <source>
        <strain evidence="2">Texas</strain>
    </source>
</reference>
<gene>
    <name evidence="2" type="primary">BBOV_III011450</name>
</gene>
<dbReference type="VEuPathDB" id="PiroplasmaDB:BBOV_III011450"/>
<feature type="transmembrane region" description="Helical" evidence="1">
    <location>
        <begin position="261"/>
        <end position="283"/>
    </location>
</feature>
<proteinExistence type="evidence at transcript level"/>
<feature type="transmembrane region" description="Helical" evidence="1">
    <location>
        <begin position="125"/>
        <end position="145"/>
    </location>
</feature>
<dbReference type="EMBL" id="AK441819">
    <property type="protein sequence ID" value="BAN65613.1"/>
    <property type="molecule type" value="mRNA"/>
</dbReference>
<protein>
    <submittedName>
        <fullName evidence="2">Uncharacterized protein</fullName>
    </submittedName>
</protein>